<evidence type="ECO:0000259" key="3">
    <source>
        <dbReference type="Pfam" id="PF02525"/>
    </source>
</evidence>
<proteinExistence type="inferred from homology"/>
<feature type="domain" description="Flavodoxin-like fold" evidence="3">
    <location>
        <begin position="9"/>
        <end position="195"/>
    </location>
</feature>
<dbReference type="Gene3D" id="3.40.50.360">
    <property type="match status" value="1"/>
</dbReference>
<name>A0A0A1W897_9SPHN</name>
<dbReference type="Proteomes" id="UP000032305">
    <property type="component" value="Unassembled WGS sequence"/>
</dbReference>
<sequence>MPDLPSVPRHLVICSHPSPHGFGHKVLDTYVRTVEAQGQDVMVRDLYAMGFDPVLRPEEHPRAGPWLPSPDVAAECDLIRPASIVVLIYPIWYGLPPAMLKGYVERVLGAGLSYRQLHDRIGQPFLIGKSLLSFSTSALPLAWLDQQGQLFALREIFDVYLWRGFGMARSEHIMLDGIIPGMSSHEAEGHLRQVRETAEQTCARLAGFPPASVPFEA</sequence>
<dbReference type="EMBL" id="BBPI01000060">
    <property type="protein sequence ID" value="GAM01387.1"/>
    <property type="molecule type" value="Genomic_DNA"/>
</dbReference>
<dbReference type="Pfam" id="PF02525">
    <property type="entry name" value="Flavodoxin_2"/>
    <property type="match status" value="1"/>
</dbReference>
<accession>A0A0A1W897</accession>
<organism evidence="4 5">
    <name type="scientific">Sphingomonas parapaucimobilis NBRC 15100</name>
    <dbReference type="NCBI Taxonomy" id="1219049"/>
    <lineage>
        <taxon>Bacteria</taxon>
        <taxon>Pseudomonadati</taxon>
        <taxon>Pseudomonadota</taxon>
        <taxon>Alphaproteobacteria</taxon>
        <taxon>Sphingomonadales</taxon>
        <taxon>Sphingomonadaceae</taxon>
        <taxon>Sphingomonas</taxon>
    </lineage>
</organism>
<dbReference type="PANTHER" id="PTHR10204:SF34">
    <property type="entry name" value="NAD(P)H DEHYDROGENASE [QUINONE] 1 ISOFORM 1"/>
    <property type="match status" value="1"/>
</dbReference>
<dbReference type="PANTHER" id="PTHR10204">
    <property type="entry name" value="NAD P H OXIDOREDUCTASE-RELATED"/>
    <property type="match status" value="1"/>
</dbReference>
<dbReference type="InterPro" id="IPR003680">
    <property type="entry name" value="Flavodoxin_fold"/>
</dbReference>
<comment type="similarity">
    <text evidence="1">Belongs to the NAD(P)H dehydrogenase (quinone) family.</text>
</comment>
<dbReference type="InterPro" id="IPR051545">
    <property type="entry name" value="NAD(P)H_dehydrogenase_qn"/>
</dbReference>
<dbReference type="eggNOG" id="COG2249">
    <property type="taxonomic scope" value="Bacteria"/>
</dbReference>
<evidence type="ECO:0000256" key="1">
    <source>
        <dbReference type="ARBA" id="ARBA00006252"/>
    </source>
</evidence>
<keyword evidence="2" id="KW-0560">Oxidoreductase</keyword>
<dbReference type="GO" id="GO:0005829">
    <property type="term" value="C:cytosol"/>
    <property type="evidence" value="ECO:0007669"/>
    <property type="project" value="TreeGrafter"/>
</dbReference>
<dbReference type="SUPFAM" id="SSF52218">
    <property type="entry name" value="Flavoproteins"/>
    <property type="match status" value="1"/>
</dbReference>
<evidence type="ECO:0000256" key="2">
    <source>
        <dbReference type="ARBA" id="ARBA00023002"/>
    </source>
</evidence>
<evidence type="ECO:0000313" key="5">
    <source>
        <dbReference type="Proteomes" id="UP000032305"/>
    </source>
</evidence>
<dbReference type="AlphaFoldDB" id="A0A0A1W897"/>
<protein>
    <submittedName>
        <fullName evidence="4">Putative NAD(P)H dehydrogenase</fullName>
    </submittedName>
</protein>
<gene>
    <name evidence="4" type="ORF">SP5_060_00930</name>
</gene>
<reference evidence="4 5" key="1">
    <citation type="submission" date="2014-11" db="EMBL/GenBank/DDBJ databases">
        <title>Whole genome shotgun sequence of Sphingomonas parapaucimobilis NBRC 15100.</title>
        <authorList>
            <person name="Katano-Makiyama Y."/>
            <person name="Hosoyama A."/>
            <person name="Hashimoto M."/>
            <person name="Hosoyama Y."/>
            <person name="Noguchi M."/>
            <person name="Numata M."/>
            <person name="Tsuchikane K."/>
            <person name="Hirakata S."/>
            <person name="Uohara A."/>
            <person name="Shimodaira J."/>
            <person name="Ohji S."/>
            <person name="Ichikawa N."/>
            <person name="Kimura A."/>
            <person name="Yamazoe A."/>
            <person name="Fujita N."/>
        </authorList>
    </citation>
    <scope>NUCLEOTIDE SEQUENCE [LARGE SCALE GENOMIC DNA]</scope>
    <source>
        <strain evidence="4 5">NBRC 15100</strain>
    </source>
</reference>
<comment type="caution">
    <text evidence="4">The sequence shown here is derived from an EMBL/GenBank/DDBJ whole genome shotgun (WGS) entry which is preliminary data.</text>
</comment>
<dbReference type="InterPro" id="IPR029039">
    <property type="entry name" value="Flavoprotein-like_sf"/>
</dbReference>
<keyword evidence="5" id="KW-1185">Reference proteome</keyword>
<evidence type="ECO:0000313" key="4">
    <source>
        <dbReference type="EMBL" id="GAM01387.1"/>
    </source>
</evidence>
<dbReference type="GO" id="GO:0003955">
    <property type="term" value="F:NAD(P)H dehydrogenase (quinone) activity"/>
    <property type="evidence" value="ECO:0007669"/>
    <property type="project" value="TreeGrafter"/>
</dbReference>